<dbReference type="Proteomes" id="UP000186922">
    <property type="component" value="Unassembled WGS sequence"/>
</dbReference>
<dbReference type="AlphaFoldDB" id="A0A1D1VJ18"/>
<dbReference type="EMBL" id="BDGG01000007">
    <property type="protein sequence ID" value="GAV01612.1"/>
    <property type="molecule type" value="Genomic_DNA"/>
</dbReference>
<feature type="transmembrane region" description="Helical" evidence="1">
    <location>
        <begin position="20"/>
        <end position="40"/>
    </location>
</feature>
<keyword evidence="1" id="KW-0472">Membrane</keyword>
<organism evidence="2 3">
    <name type="scientific">Ramazzottius varieornatus</name>
    <name type="common">Water bear</name>
    <name type="synonym">Tardigrade</name>
    <dbReference type="NCBI Taxonomy" id="947166"/>
    <lineage>
        <taxon>Eukaryota</taxon>
        <taxon>Metazoa</taxon>
        <taxon>Ecdysozoa</taxon>
        <taxon>Tardigrada</taxon>
        <taxon>Eutardigrada</taxon>
        <taxon>Parachela</taxon>
        <taxon>Hypsibioidea</taxon>
        <taxon>Ramazzottiidae</taxon>
        <taxon>Ramazzottius</taxon>
    </lineage>
</organism>
<dbReference type="OrthoDB" id="10685444at2759"/>
<name>A0A1D1VJ18_RAMVA</name>
<evidence type="ECO:0008006" key="4">
    <source>
        <dbReference type="Google" id="ProtNLM"/>
    </source>
</evidence>
<evidence type="ECO:0000256" key="1">
    <source>
        <dbReference type="SAM" id="Phobius"/>
    </source>
</evidence>
<keyword evidence="1" id="KW-0812">Transmembrane</keyword>
<sequence>MLDVILFTRSYYIIAINTEIASQLYYVLLIFALATLFGAVSRNIESVIPEEDSKSLRTGETSQVLLKQVKSVRALQNLTHDLNDTFGLLILLNCIRDIICVIGVIASLLEVIGPRGANETDVAYAERLEGTARQASWDYTTISISLSNAALRIGVCLHCASQVKKIVRLVQAVRAEYRELDIQASCALMLSEIDSSTGAISAAGIRTIDLEYLAYVRLKPFCT</sequence>
<protein>
    <recommendedName>
        <fullName evidence="4">Gustatory receptor</fullName>
    </recommendedName>
</protein>
<keyword evidence="1" id="KW-1133">Transmembrane helix</keyword>
<reference evidence="2 3" key="1">
    <citation type="journal article" date="2016" name="Nat. Commun.">
        <title>Extremotolerant tardigrade genome and improved radiotolerance of human cultured cells by tardigrade-unique protein.</title>
        <authorList>
            <person name="Hashimoto T."/>
            <person name="Horikawa D.D."/>
            <person name="Saito Y."/>
            <person name="Kuwahara H."/>
            <person name="Kozuka-Hata H."/>
            <person name="Shin-I T."/>
            <person name="Minakuchi Y."/>
            <person name="Ohishi K."/>
            <person name="Motoyama A."/>
            <person name="Aizu T."/>
            <person name="Enomoto A."/>
            <person name="Kondo K."/>
            <person name="Tanaka S."/>
            <person name="Hara Y."/>
            <person name="Koshikawa S."/>
            <person name="Sagara H."/>
            <person name="Miura T."/>
            <person name="Yokobori S."/>
            <person name="Miyagawa K."/>
            <person name="Suzuki Y."/>
            <person name="Kubo T."/>
            <person name="Oyama M."/>
            <person name="Kohara Y."/>
            <person name="Fujiyama A."/>
            <person name="Arakawa K."/>
            <person name="Katayama T."/>
            <person name="Toyoda A."/>
            <person name="Kunieda T."/>
        </authorList>
    </citation>
    <scope>NUCLEOTIDE SEQUENCE [LARGE SCALE GENOMIC DNA]</scope>
    <source>
        <strain evidence="2 3">YOKOZUNA-1</strain>
    </source>
</reference>
<evidence type="ECO:0000313" key="2">
    <source>
        <dbReference type="EMBL" id="GAV01612.1"/>
    </source>
</evidence>
<accession>A0A1D1VJ18</accession>
<keyword evidence="3" id="KW-1185">Reference proteome</keyword>
<gene>
    <name evidence="2" type="primary">RvY_12298-1</name>
    <name evidence="2" type="synonym">RvY_12298.1</name>
    <name evidence="2" type="ORF">RvY_12298</name>
</gene>
<proteinExistence type="predicted"/>
<evidence type="ECO:0000313" key="3">
    <source>
        <dbReference type="Proteomes" id="UP000186922"/>
    </source>
</evidence>
<comment type="caution">
    <text evidence="2">The sequence shown here is derived from an EMBL/GenBank/DDBJ whole genome shotgun (WGS) entry which is preliminary data.</text>
</comment>